<dbReference type="SUPFAM" id="SSF53790">
    <property type="entry name" value="Tetrapyrrole methylase"/>
    <property type="match status" value="1"/>
</dbReference>
<proteinExistence type="predicted"/>
<dbReference type="InterPro" id="IPR014008">
    <property type="entry name" value="Cbl_synth_MTase_CbiT"/>
</dbReference>
<name>A0A2X0K0B7_9ACTN</name>
<keyword evidence="4 7" id="KW-0808">Transferase</keyword>
<evidence type="ECO:0000256" key="3">
    <source>
        <dbReference type="ARBA" id="ARBA00022603"/>
    </source>
</evidence>
<keyword evidence="5" id="KW-0949">S-adenosyl-L-methionine</keyword>
<dbReference type="EMBL" id="QKYN01000109">
    <property type="protein sequence ID" value="RAG82695.1"/>
    <property type="molecule type" value="Genomic_DNA"/>
</dbReference>
<dbReference type="SUPFAM" id="SSF53335">
    <property type="entry name" value="S-adenosyl-L-methionine-dependent methyltransferases"/>
    <property type="match status" value="1"/>
</dbReference>
<dbReference type="PIRSF" id="PIRSF036428">
    <property type="entry name" value="CobL"/>
    <property type="match status" value="1"/>
</dbReference>
<keyword evidence="3 7" id="KW-0489">Methyltransferase</keyword>
<comment type="caution">
    <text evidence="7">The sequence shown here is derived from an EMBL/GenBank/DDBJ whole genome shotgun (WGS) entry which is preliminary data.</text>
</comment>
<keyword evidence="8" id="KW-1185">Reference proteome</keyword>
<dbReference type="Gene3D" id="3.40.1010.10">
    <property type="entry name" value="Cobalt-precorrin-4 Transmethylase, Domain 1"/>
    <property type="match status" value="1"/>
</dbReference>
<dbReference type="Proteomes" id="UP000248889">
    <property type="component" value="Unassembled WGS sequence"/>
</dbReference>
<evidence type="ECO:0000259" key="6">
    <source>
        <dbReference type="Pfam" id="PF00590"/>
    </source>
</evidence>
<sequence length="426" mass="43253">MITVLGQTHIGTSLTDESSALVAGAALVVGARRHLDAAGVPADRALALGPLAPALDAVALLREKDPDAHVVVLASGDPGFFGIVRSLARRFGAEALDVRPGISSIAHAFARLGVPWDDAVAVSAHGRDPRRAFNICRAQRKVGVLTAPGAGPAEIGAALAAMPGLRRRLVVAADLGTEAESLVEVSPAEAAARAWPAVNVVLSLADSAPPVADMMRAVAGFEGAPEGGWALPEEAFEHRDAMLTKAEVRAFALARLGPRLGELVWDVGAGSGSVAVECARLGAAAVAVERDADGVERIRANAAAHGVAHAVAVVHGRAPEALAELPDPDAVFVGGGGADLAAVVGAAAARARRTVVVTLAALDRVPEARRALLDAQLIVEGVQLQANRLAPLPGAVTRLAATNPVFVLWGTRPAATAATVSQGVPK</sequence>
<dbReference type="AlphaFoldDB" id="A0A2X0K0B7"/>
<dbReference type="Gene3D" id="3.30.950.10">
    <property type="entry name" value="Methyltransferase, Cobalt-precorrin-4 Transmethylase, Domain 2"/>
    <property type="match status" value="1"/>
</dbReference>
<dbReference type="PANTHER" id="PTHR43182">
    <property type="entry name" value="COBALT-PRECORRIN-6B C(15)-METHYLTRANSFERASE (DECARBOXYLATING)"/>
    <property type="match status" value="1"/>
</dbReference>
<dbReference type="GO" id="GO:0008276">
    <property type="term" value="F:protein methyltransferase activity"/>
    <property type="evidence" value="ECO:0007669"/>
    <property type="project" value="InterPro"/>
</dbReference>
<organism evidence="7 8">
    <name type="scientific">Streptacidiphilus pinicola</name>
    <dbReference type="NCBI Taxonomy" id="2219663"/>
    <lineage>
        <taxon>Bacteria</taxon>
        <taxon>Bacillati</taxon>
        <taxon>Actinomycetota</taxon>
        <taxon>Actinomycetes</taxon>
        <taxon>Kitasatosporales</taxon>
        <taxon>Streptomycetaceae</taxon>
        <taxon>Streptacidiphilus</taxon>
    </lineage>
</organism>
<dbReference type="InterPro" id="IPR014776">
    <property type="entry name" value="4pyrrole_Mease_sub2"/>
</dbReference>
<dbReference type="Pfam" id="PF00590">
    <property type="entry name" value="TP_methylase"/>
    <property type="match status" value="1"/>
</dbReference>
<dbReference type="NCBIfam" id="TIGR02467">
    <property type="entry name" value="CbiE"/>
    <property type="match status" value="1"/>
</dbReference>
<dbReference type="InterPro" id="IPR000878">
    <property type="entry name" value="4pyrrol_Mease"/>
</dbReference>
<dbReference type="RefSeq" id="WP_111504914.1">
    <property type="nucleotide sequence ID" value="NZ_QKYN01000109.1"/>
</dbReference>
<evidence type="ECO:0000313" key="7">
    <source>
        <dbReference type="EMBL" id="RAG82695.1"/>
    </source>
</evidence>
<evidence type="ECO:0000256" key="2">
    <source>
        <dbReference type="ARBA" id="ARBA00022573"/>
    </source>
</evidence>
<dbReference type="InterPro" id="IPR050714">
    <property type="entry name" value="Cobalamin_biosynth_MTase"/>
</dbReference>
<dbReference type="OrthoDB" id="4327941at2"/>
<dbReference type="Gene3D" id="3.40.50.150">
    <property type="entry name" value="Vaccinia Virus protein VP39"/>
    <property type="match status" value="1"/>
</dbReference>
<dbReference type="GO" id="GO:0009236">
    <property type="term" value="P:cobalamin biosynthetic process"/>
    <property type="evidence" value="ECO:0007669"/>
    <property type="project" value="UniProtKB-UniPathway"/>
</dbReference>
<dbReference type="CDD" id="cd11644">
    <property type="entry name" value="Precorrin-6Y-MT"/>
    <property type="match status" value="1"/>
</dbReference>
<gene>
    <name evidence="7" type="ORF">DN069_26180</name>
</gene>
<evidence type="ECO:0000256" key="5">
    <source>
        <dbReference type="ARBA" id="ARBA00022691"/>
    </source>
</evidence>
<evidence type="ECO:0000256" key="1">
    <source>
        <dbReference type="ARBA" id="ARBA00004953"/>
    </source>
</evidence>
<dbReference type="InterPro" id="IPR014777">
    <property type="entry name" value="4pyrrole_Mease_sub1"/>
</dbReference>
<dbReference type="InterPro" id="IPR029063">
    <property type="entry name" value="SAM-dependent_MTases_sf"/>
</dbReference>
<evidence type="ECO:0000256" key="4">
    <source>
        <dbReference type="ARBA" id="ARBA00022679"/>
    </source>
</evidence>
<evidence type="ECO:0000313" key="8">
    <source>
        <dbReference type="Proteomes" id="UP000248889"/>
    </source>
</evidence>
<reference evidence="7 8" key="1">
    <citation type="submission" date="2018-06" db="EMBL/GenBank/DDBJ databases">
        <title>Streptacidiphilus pinicola sp. nov., isolated from pine grove soil.</title>
        <authorList>
            <person name="Roh S.G."/>
            <person name="Park S."/>
            <person name="Kim M.-K."/>
            <person name="Yun B.-R."/>
            <person name="Park J."/>
            <person name="Kim M.J."/>
            <person name="Kim Y.S."/>
            <person name="Kim S.B."/>
        </authorList>
    </citation>
    <scope>NUCLEOTIDE SEQUENCE [LARGE SCALE GENOMIC DNA]</scope>
    <source>
        <strain evidence="7 8">MMS16-CNU450</strain>
    </source>
</reference>
<dbReference type="InterPro" id="IPR035996">
    <property type="entry name" value="4pyrrol_Methylase_sf"/>
</dbReference>
<dbReference type="GO" id="GO:0032259">
    <property type="term" value="P:methylation"/>
    <property type="evidence" value="ECO:0007669"/>
    <property type="project" value="UniProtKB-KW"/>
</dbReference>
<keyword evidence="2" id="KW-0169">Cobalamin biosynthesis</keyword>
<feature type="domain" description="Tetrapyrrole methylase" evidence="6">
    <location>
        <begin position="54"/>
        <end position="186"/>
    </location>
</feature>
<dbReference type="InterPro" id="IPR006365">
    <property type="entry name" value="Cbl_synth_CobL"/>
</dbReference>
<accession>A0A2X0K0B7</accession>
<dbReference type="UniPathway" id="UPA00148"/>
<dbReference type="NCBIfam" id="TIGR02469">
    <property type="entry name" value="CbiT"/>
    <property type="match status" value="1"/>
</dbReference>
<dbReference type="InterPro" id="IPR012818">
    <property type="entry name" value="CbiE"/>
</dbReference>
<dbReference type="PANTHER" id="PTHR43182:SF1">
    <property type="entry name" value="COBALT-PRECORRIN-7 C(5)-METHYLTRANSFERASE"/>
    <property type="match status" value="1"/>
</dbReference>
<protein>
    <submittedName>
        <fullName evidence="7">Bifunctional cobalt-precorrin-7 (C(5))-methyltransferase/cobalt-precorrin-6B (C(15))-methyltransferase</fullName>
    </submittedName>
</protein>
<comment type="pathway">
    <text evidence="1">Cofactor biosynthesis; adenosylcobalamin biosynthesis.</text>
</comment>